<proteinExistence type="predicted"/>
<protein>
    <submittedName>
        <fullName evidence="1">Uncharacterized protein</fullName>
    </submittedName>
</protein>
<name>A0A3M7T8Q0_BRAPC</name>
<accession>A0A3M7T8Q0</accession>
<dbReference type="EMBL" id="REGN01000110">
    <property type="protein sequence ID" value="RNA44426.1"/>
    <property type="molecule type" value="Genomic_DNA"/>
</dbReference>
<evidence type="ECO:0000313" key="2">
    <source>
        <dbReference type="Proteomes" id="UP000276133"/>
    </source>
</evidence>
<organism evidence="1 2">
    <name type="scientific">Brachionus plicatilis</name>
    <name type="common">Marine rotifer</name>
    <name type="synonym">Brachionus muelleri</name>
    <dbReference type="NCBI Taxonomy" id="10195"/>
    <lineage>
        <taxon>Eukaryota</taxon>
        <taxon>Metazoa</taxon>
        <taxon>Spiralia</taxon>
        <taxon>Gnathifera</taxon>
        <taxon>Rotifera</taxon>
        <taxon>Eurotatoria</taxon>
        <taxon>Monogononta</taxon>
        <taxon>Pseudotrocha</taxon>
        <taxon>Ploima</taxon>
        <taxon>Brachionidae</taxon>
        <taxon>Brachionus</taxon>
    </lineage>
</organism>
<reference evidence="1 2" key="1">
    <citation type="journal article" date="2018" name="Sci. Rep.">
        <title>Genomic signatures of local adaptation to the degree of environmental predictability in rotifers.</title>
        <authorList>
            <person name="Franch-Gras L."/>
            <person name="Hahn C."/>
            <person name="Garcia-Roger E.M."/>
            <person name="Carmona M.J."/>
            <person name="Serra M."/>
            <person name="Gomez A."/>
        </authorList>
    </citation>
    <scope>NUCLEOTIDE SEQUENCE [LARGE SCALE GENOMIC DNA]</scope>
    <source>
        <strain evidence="1">HYR1</strain>
    </source>
</reference>
<gene>
    <name evidence="1" type="ORF">BpHYR1_011802</name>
</gene>
<sequence>MVFNNFSSKRQQVIDILDANGLGFKIKFHPKLFSEHLTKQVFYYKISVDIKDDRIQVII</sequence>
<evidence type="ECO:0000313" key="1">
    <source>
        <dbReference type="EMBL" id="RNA44426.1"/>
    </source>
</evidence>
<keyword evidence="2" id="KW-1185">Reference proteome</keyword>
<dbReference type="AlphaFoldDB" id="A0A3M7T8Q0"/>
<comment type="caution">
    <text evidence="1">The sequence shown here is derived from an EMBL/GenBank/DDBJ whole genome shotgun (WGS) entry which is preliminary data.</text>
</comment>
<dbReference type="Proteomes" id="UP000276133">
    <property type="component" value="Unassembled WGS sequence"/>
</dbReference>